<organism evidence="2 3">
    <name type="scientific">Penaeus vannamei</name>
    <name type="common">Whiteleg shrimp</name>
    <name type="synonym">Litopenaeus vannamei</name>
    <dbReference type="NCBI Taxonomy" id="6689"/>
    <lineage>
        <taxon>Eukaryota</taxon>
        <taxon>Metazoa</taxon>
        <taxon>Ecdysozoa</taxon>
        <taxon>Arthropoda</taxon>
        <taxon>Crustacea</taxon>
        <taxon>Multicrustacea</taxon>
        <taxon>Malacostraca</taxon>
        <taxon>Eumalacostraca</taxon>
        <taxon>Eucarida</taxon>
        <taxon>Decapoda</taxon>
        <taxon>Dendrobranchiata</taxon>
        <taxon>Penaeoidea</taxon>
        <taxon>Penaeidae</taxon>
        <taxon>Penaeus</taxon>
    </lineage>
</organism>
<feature type="region of interest" description="Disordered" evidence="1">
    <location>
        <begin position="72"/>
        <end position="128"/>
    </location>
</feature>
<feature type="region of interest" description="Disordered" evidence="1">
    <location>
        <begin position="298"/>
        <end position="318"/>
    </location>
</feature>
<name>A0A423U1S1_PENVA</name>
<sequence length="544" mass="57346">IAVLTLLTVPLATPLHPRLKAQKRVSAPPSWHRDPEAAYFAGVREGQRRKPPPLFIRLSNALGNMQQSTELQLGSHDPVGGHGGSRGRQGRPPPLKTGASSDRAPLSGRPVPTPVRLSPAKPPAPPPAPAPFSFVKAVSNPVSIPGPAPPATFHPPAPIPVQQTVPVVVEPTAPASSSKVPCHPVTSHQSAPAPLKQTVHATFQQPVPVAVQQTAPASFLPTNKVPLLMFNTLPLFLSNKVPLLMFNTLPLFLSNKQSAPSPIPQSAPAPLKQTAHATFQQTVPVAVQQTAPASFQQTAPAAFQESAHAPFQQSAPAQFQNVQHTAPVPIQQSAPAALKQTAPASFQTALHFNKLPLPHSSKALPFSSIIPLPPSTKIHLLHSNKLPRSLSNNRPSPANCPRHFPTKCPCSCSTNGSRRLPKSPCPHPPESTYCIPTTCPCHFRTTRPLTVQVSPTTFQQAAPPNNSMLILNLADAMASTLGPAAQDLPYLLIVPDGPANAPKGVAKTGAKGPGNKRGFTIFIVGGSNIKTHHVLNHNPPAAAG</sequence>
<evidence type="ECO:0000256" key="1">
    <source>
        <dbReference type="SAM" id="MobiDB-lite"/>
    </source>
</evidence>
<feature type="compositionally biased region" description="Low complexity" evidence="1">
    <location>
        <begin position="306"/>
        <end position="318"/>
    </location>
</feature>
<dbReference type="AlphaFoldDB" id="A0A423U1S1"/>
<evidence type="ECO:0000313" key="2">
    <source>
        <dbReference type="EMBL" id="ROT82658.1"/>
    </source>
</evidence>
<feature type="non-terminal residue" evidence="2">
    <location>
        <position position="1"/>
    </location>
</feature>
<gene>
    <name evidence="2" type="ORF">C7M84_024190</name>
</gene>
<dbReference type="Proteomes" id="UP000283509">
    <property type="component" value="Unassembled WGS sequence"/>
</dbReference>
<reference evidence="2 3" key="2">
    <citation type="submission" date="2019-01" db="EMBL/GenBank/DDBJ databases">
        <title>The decoding of complex shrimp genome reveals the adaptation for benthos swimmer, frequently molting mechanism and breeding impact on genome.</title>
        <authorList>
            <person name="Sun Y."/>
            <person name="Gao Y."/>
            <person name="Yu Y."/>
        </authorList>
    </citation>
    <scope>NUCLEOTIDE SEQUENCE [LARGE SCALE GENOMIC DNA]</scope>
    <source>
        <tissue evidence="2">Muscle</tissue>
    </source>
</reference>
<protein>
    <submittedName>
        <fullName evidence="2">Uncharacterized protein</fullName>
    </submittedName>
</protein>
<accession>A0A423U1S1</accession>
<evidence type="ECO:0000313" key="3">
    <source>
        <dbReference type="Proteomes" id="UP000283509"/>
    </source>
</evidence>
<proteinExistence type="predicted"/>
<reference evidence="2 3" key="1">
    <citation type="submission" date="2018-04" db="EMBL/GenBank/DDBJ databases">
        <authorList>
            <person name="Zhang X."/>
            <person name="Yuan J."/>
            <person name="Li F."/>
            <person name="Xiang J."/>
        </authorList>
    </citation>
    <scope>NUCLEOTIDE SEQUENCE [LARGE SCALE GENOMIC DNA]</scope>
    <source>
        <tissue evidence="2">Muscle</tissue>
    </source>
</reference>
<dbReference type="EMBL" id="QCYY01000791">
    <property type="protein sequence ID" value="ROT82658.1"/>
    <property type="molecule type" value="Genomic_DNA"/>
</dbReference>
<keyword evidence="3" id="KW-1185">Reference proteome</keyword>
<comment type="caution">
    <text evidence="2">The sequence shown here is derived from an EMBL/GenBank/DDBJ whole genome shotgun (WGS) entry which is preliminary data.</text>
</comment>